<feature type="region of interest" description="Disordered" evidence="1">
    <location>
        <begin position="822"/>
        <end position="845"/>
    </location>
</feature>
<feature type="transmembrane region" description="Helical" evidence="2">
    <location>
        <begin position="456"/>
        <end position="473"/>
    </location>
</feature>
<feature type="compositionally biased region" description="Basic and acidic residues" evidence="1">
    <location>
        <begin position="835"/>
        <end position="845"/>
    </location>
</feature>
<feature type="region of interest" description="Disordered" evidence="1">
    <location>
        <begin position="1079"/>
        <end position="1136"/>
    </location>
</feature>
<feature type="region of interest" description="Disordered" evidence="1">
    <location>
        <begin position="350"/>
        <end position="400"/>
    </location>
</feature>
<evidence type="ECO:0000256" key="2">
    <source>
        <dbReference type="SAM" id="Phobius"/>
    </source>
</evidence>
<dbReference type="Pfam" id="PF20231">
    <property type="entry name" value="DUF6589"/>
    <property type="match status" value="1"/>
</dbReference>
<accession>A0ABR3FHD5</accession>
<organism evidence="4 5">
    <name type="scientific">Marasmius crinis-equi</name>
    <dbReference type="NCBI Taxonomy" id="585013"/>
    <lineage>
        <taxon>Eukaryota</taxon>
        <taxon>Fungi</taxon>
        <taxon>Dikarya</taxon>
        <taxon>Basidiomycota</taxon>
        <taxon>Agaricomycotina</taxon>
        <taxon>Agaricomycetes</taxon>
        <taxon>Agaricomycetidae</taxon>
        <taxon>Agaricales</taxon>
        <taxon>Marasmiineae</taxon>
        <taxon>Marasmiaceae</taxon>
        <taxon>Marasmius</taxon>
    </lineage>
</organism>
<feature type="region of interest" description="Disordered" evidence="1">
    <location>
        <begin position="1"/>
        <end position="35"/>
    </location>
</feature>
<feature type="transmembrane region" description="Helical" evidence="2">
    <location>
        <begin position="426"/>
        <end position="444"/>
    </location>
</feature>
<evidence type="ECO:0000259" key="3">
    <source>
        <dbReference type="Pfam" id="PF20231"/>
    </source>
</evidence>
<name>A0ABR3FHD5_9AGAR</name>
<keyword evidence="2" id="KW-1133">Transmembrane helix</keyword>
<sequence length="1136" mass="129603">MQESDRSNVYLGGSGSQLPDHESDSENSMADGEQLRDAETVTAMPMRPTMHYPAMYPVYNSPVAPPSYVRSQLPEHFYYPPHIYSPPFPVQSSQASVAPPLPEEELPAFKHSAKPVKFHLDTILSLKASNVLEKDFGVGLFRGLYYTVDPDRREFQWPERRLTNEERLLVLFNCMRKLGFDTLGLFLRTLFRRDYPVYTSVSRTIQSFLSADSPNAETHPVSIVDAIFRHVKSERWSDKRRIPIHFTVPQYALPPSKRLLPPEPIPKPPSNSTRGALLNWAFERVVEQVDSESTSLTRLSILKRMPKEVITWTSVLNWSIVHVQEVIATTAPVVFTVLCTISVNQDIRKRLRRPDTPTSRPLHRPDTTSTATSAPQEEPLLPEPVNIDDDDDAPTISLESGVPKRTRRDPWLSATIALLCLLYMRYRYMIVFPSIVGLFLFTCGTNRDTIVMLSRFGLTVSYSTILGILHTLAADSSARLKMLGEAVKVGQPIFQFLFDNVNKMRRAWEQVLGHRDEVKSGTASTVIELEDVPDGALDHDKLEARIKEQKRREMTFEKLLEDIDWEHIEGIGTATLLRTWVNQIPPLNKFKPNVETMFKVTHSLHPLRLRKSRIHTLRPTNIDESSTAGVLQVVQNLVSQLGIAVSSLTKWVFFFCGDQLSIDRLRHVKMYMGKAEGHERYSWVMPVIQLWHMKWAWQKAIFRTHWSTVPSDAGLRYDTYSIFRRDKFNHEKCDFYHAHHILEDRFVAMILEALRSLCEEKSKISYLSNVRLTDCLERYFSTGGPLDGCTFEELVELAETVYQRYLCSAAYTDTISGYRPEETYGPAPVQPADEDQAKSDDLKQSEPDCISARKAVRTNRAKAQEKRNVSTGDQLLANEINFLRMTFWYLEMCAGISEGDIGRVFAIIKLLRFSFWGVGSTNYANELLEQACNFLCDFPEDLVTAILNNYLVNTSGLPGKWFELDLLQEHLNFWLKRLFNSKSHEFDSRHLSEAVGLNIWGFSSLREHVPRMFGVRGNAGKHTNSDRRADINALGKYLRSRGVLKFSPSRSHPYSIDDEFGRGMDQLREGIASFVERTLEGGPQSSVQLPHTGEEPETSDGESENQPSAESELPANPLELSDGMIETRRFDSKYPE</sequence>
<keyword evidence="5" id="KW-1185">Reference proteome</keyword>
<dbReference type="InterPro" id="IPR046496">
    <property type="entry name" value="DUF6589"/>
</dbReference>
<keyword evidence="2" id="KW-0472">Membrane</keyword>
<feature type="compositionally biased region" description="Basic and acidic residues" evidence="1">
    <location>
        <begin position="1125"/>
        <end position="1136"/>
    </location>
</feature>
<gene>
    <name evidence="4" type="ORF">V5O48_007454</name>
</gene>
<reference evidence="4 5" key="1">
    <citation type="submission" date="2024-02" db="EMBL/GenBank/DDBJ databases">
        <title>A draft genome for the cacao thread blight pathogen Marasmius crinis-equi.</title>
        <authorList>
            <person name="Cohen S.P."/>
            <person name="Baruah I.K."/>
            <person name="Amoako-Attah I."/>
            <person name="Bukari Y."/>
            <person name="Meinhardt L.W."/>
            <person name="Bailey B.A."/>
        </authorList>
    </citation>
    <scope>NUCLEOTIDE SEQUENCE [LARGE SCALE GENOMIC DNA]</scope>
    <source>
        <strain evidence="4 5">GH-76</strain>
    </source>
</reference>
<evidence type="ECO:0000256" key="1">
    <source>
        <dbReference type="SAM" id="MobiDB-lite"/>
    </source>
</evidence>
<protein>
    <recommendedName>
        <fullName evidence="3">DUF6589 domain-containing protein</fullName>
    </recommendedName>
</protein>
<comment type="caution">
    <text evidence="4">The sequence shown here is derived from an EMBL/GenBank/DDBJ whole genome shotgun (WGS) entry which is preliminary data.</text>
</comment>
<keyword evidence="2" id="KW-0812">Transmembrane</keyword>
<dbReference type="Proteomes" id="UP001465976">
    <property type="component" value="Unassembled WGS sequence"/>
</dbReference>
<feature type="domain" description="DUF6589" evidence="3">
    <location>
        <begin position="549"/>
        <end position="1022"/>
    </location>
</feature>
<evidence type="ECO:0000313" key="5">
    <source>
        <dbReference type="Proteomes" id="UP001465976"/>
    </source>
</evidence>
<proteinExistence type="predicted"/>
<dbReference type="EMBL" id="JBAHYK010000391">
    <property type="protein sequence ID" value="KAL0574504.1"/>
    <property type="molecule type" value="Genomic_DNA"/>
</dbReference>
<evidence type="ECO:0000313" key="4">
    <source>
        <dbReference type="EMBL" id="KAL0574504.1"/>
    </source>
</evidence>